<organism evidence="2 3">
    <name type="scientific">Hoeflea marina</name>
    <dbReference type="NCBI Taxonomy" id="274592"/>
    <lineage>
        <taxon>Bacteria</taxon>
        <taxon>Pseudomonadati</taxon>
        <taxon>Pseudomonadota</taxon>
        <taxon>Alphaproteobacteria</taxon>
        <taxon>Hyphomicrobiales</taxon>
        <taxon>Rhizobiaceae</taxon>
        <taxon>Hoeflea</taxon>
    </lineage>
</organism>
<dbReference type="NCBIfam" id="TIGR00738">
    <property type="entry name" value="rrf2_super"/>
    <property type="match status" value="1"/>
</dbReference>
<keyword evidence="1" id="KW-0238">DNA-binding</keyword>
<dbReference type="InterPro" id="IPR036390">
    <property type="entry name" value="WH_DNA-bd_sf"/>
</dbReference>
<dbReference type="InterPro" id="IPR000944">
    <property type="entry name" value="Tscrpt_reg_Rrf2"/>
</dbReference>
<dbReference type="SUPFAM" id="SSF46785">
    <property type="entry name" value="Winged helix' DNA-binding domain"/>
    <property type="match status" value="1"/>
</dbReference>
<dbReference type="PROSITE" id="PS51197">
    <property type="entry name" value="HTH_RRF2_2"/>
    <property type="match status" value="1"/>
</dbReference>
<protein>
    <submittedName>
        <fullName evidence="2">BadM/Rrf2 family transcriptional regulator</fullName>
    </submittedName>
</protein>
<dbReference type="GO" id="GO:0003677">
    <property type="term" value="F:DNA binding"/>
    <property type="evidence" value="ECO:0007669"/>
    <property type="project" value="UniProtKB-KW"/>
</dbReference>
<dbReference type="PANTHER" id="PTHR33221">
    <property type="entry name" value="WINGED HELIX-TURN-HELIX TRANSCRIPTIONAL REGULATOR, RRF2 FAMILY"/>
    <property type="match status" value="1"/>
</dbReference>
<dbReference type="GO" id="GO:0003700">
    <property type="term" value="F:DNA-binding transcription factor activity"/>
    <property type="evidence" value="ECO:0007669"/>
    <property type="project" value="TreeGrafter"/>
</dbReference>
<sequence>MRLTLHTDYALRILMALARAPERTVSVDELARDFAVSKNHLMKVAQNLSSGGFAVAVRGRRGGLRLARPADEINLRAVAEHMEPDFHIAECFSGADCVFLPDCRLKSLLGQAKLAFLQTLGGRSLADISAPPGLAPPRPG</sequence>
<dbReference type="RefSeq" id="WP_110033277.1">
    <property type="nucleotide sequence ID" value="NZ_QGTR01000004.1"/>
</dbReference>
<name>A0A317PKK5_9HYPH</name>
<dbReference type="GO" id="GO:0005829">
    <property type="term" value="C:cytosol"/>
    <property type="evidence" value="ECO:0007669"/>
    <property type="project" value="TreeGrafter"/>
</dbReference>
<dbReference type="Gene3D" id="1.10.10.10">
    <property type="entry name" value="Winged helix-like DNA-binding domain superfamily/Winged helix DNA-binding domain"/>
    <property type="match status" value="1"/>
</dbReference>
<comment type="caution">
    <text evidence="2">The sequence shown here is derived from an EMBL/GenBank/DDBJ whole genome shotgun (WGS) entry which is preliminary data.</text>
</comment>
<accession>A0A317PKK5</accession>
<gene>
    <name evidence="2" type="ORF">DFR52_104421</name>
</gene>
<dbReference type="PANTHER" id="PTHR33221:SF4">
    <property type="entry name" value="HTH-TYPE TRANSCRIPTIONAL REPRESSOR NSRR"/>
    <property type="match status" value="1"/>
</dbReference>
<dbReference type="OrthoDB" id="9795923at2"/>
<dbReference type="InterPro" id="IPR036388">
    <property type="entry name" value="WH-like_DNA-bd_sf"/>
</dbReference>
<dbReference type="EMBL" id="QGTR01000004">
    <property type="protein sequence ID" value="PWV99129.1"/>
    <property type="molecule type" value="Genomic_DNA"/>
</dbReference>
<evidence type="ECO:0000313" key="2">
    <source>
        <dbReference type="EMBL" id="PWV99129.1"/>
    </source>
</evidence>
<evidence type="ECO:0000313" key="3">
    <source>
        <dbReference type="Proteomes" id="UP000246352"/>
    </source>
</evidence>
<proteinExistence type="predicted"/>
<dbReference type="Pfam" id="PF02082">
    <property type="entry name" value="Rrf2"/>
    <property type="match status" value="1"/>
</dbReference>
<evidence type="ECO:0000256" key="1">
    <source>
        <dbReference type="ARBA" id="ARBA00023125"/>
    </source>
</evidence>
<keyword evidence="3" id="KW-1185">Reference proteome</keyword>
<reference evidence="2 3" key="1">
    <citation type="submission" date="2018-05" db="EMBL/GenBank/DDBJ databases">
        <title>Genomic Encyclopedia of Type Strains, Phase IV (KMG-IV): sequencing the most valuable type-strain genomes for metagenomic binning, comparative biology and taxonomic classification.</title>
        <authorList>
            <person name="Goeker M."/>
        </authorList>
    </citation>
    <scope>NUCLEOTIDE SEQUENCE [LARGE SCALE GENOMIC DNA]</scope>
    <source>
        <strain evidence="2 3">DSM 16791</strain>
    </source>
</reference>
<dbReference type="AlphaFoldDB" id="A0A317PKK5"/>
<dbReference type="Proteomes" id="UP000246352">
    <property type="component" value="Unassembled WGS sequence"/>
</dbReference>